<comment type="subunit">
    <text evidence="9">Component of the heterotrimeric canonical replication protein A complex (RPA).</text>
</comment>
<gene>
    <name evidence="15" type="ORF">K490DRAFT_39463</name>
</gene>
<feature type="domain" description="Replication factor-A protein 1 N-terminal" evidence="12">
    <location>
        <begin position="6"/>
        <end position="103"/>
    </location>
</feature>
<evidence type="ECO:0000256" key="1">
    <source>
        <dbReference type="ARBA" id="ARBA00004123"/>
    </source>
</evidence>
<dbReference type="Pfam" id="PF08646">
    <property type="entry name" value="Rep_fac-A_C"/>
    <property type="match status" value="1"/>
</dbReference>
<evidence type="ECO:0000313" key="16">
    <source>
        <dbReference type="Proteomes" id="UP000799776"/>
    </source>
</evidence>
<dbReference type="InterPro" id="IPR047192">
    <property type="entry name" value="Euk_RPA1_DBD_C"/>
</dbReference>
<comment type="similarity">
    <text evidence="2 9">Belongs to the replication factor A protein 1 family.</text>
</comment>
<evidence type="ECO:0000256" key="7">
    <source>
        <dbReference type="ARBA" id="ARBA00023125"/>
    </source>
</evidence>
<evidence type="ECO:0000259" key="11">
    <source>
        <dbReference type="Pfam" id="PF01336"/>
    </source>
</evidence>
<evidence type="ECO:0000256" key="5">
    <source>
        <dbReference type="ARBA" id="ARBA00022771"/>
    </source>
</evidence>
<dbReference type="Pfam" id="PF16900">
    <property type="entry name" value="REPA_OB_2"/>
    <property type="match status" value="1"/>
</dbReference>
<evidence type="ECO:0000313" key="15">
    <source>
        <dbReference type="EMBL" id="KAF2088411.1"/>
    </source>
</evidence>
<evidence type="ECO:0000256" key="2">
    <source>
        <dbReference type="ARBA" id="ARBA00005690"/>
    </source>
</evidence>
<evidence type="ECO:0000259" key="14">
    <source>
        <dbReference type="Pfam" id="PF16900"/>
    </source>
</evidence>
<dbReference type="GO" id="GO:0006260">
    <property type="term" value="P:DNA replication"/>
    <property type="evidence" value="ECO:0007669"/>
    <property type="project" value="UniProtKB-KW"/>
</dbReference>
<feature type="region of interest" description="Disordered" evidence="10">
    <location>
        <begin position="128"/>
        <end position="162"/>
    </location>
</feature>
<feature type="domain" description="OB" evidence="11">
    <location>
        <begin position="185"/>
        <end position="264"/>
    </location>
</feature>
<dbReference type="Gene3D" id="2.40.50.140">
    <property type="entry name" value="Nucleic acid-binding proteins"/>
    <property type="match status" value="4"/>
</dbReference>
<dbReference type="EMBL" id="ML978716">
    <property type="protein sequence ID" value="KAF2088411.1"/>
    <property type="molecule type" value="Genomic_DNA"/>
</dbReference>
<dbReference type="AlphaFoldDB" id="A0A9P4LZS2"/>
<dbReference type="GO" id="GO:0008270">
    <property type="term" value="F:zinc ion binding"/>
    <property type="evidence" value="ECO:0007669"/>
    <property type="project" value="UniProtKB-KW"/>
</dbReference>
<evidence type="ECO:0000256" key="6">
    <source>
        <dbReference type="ARBA" id="ARBA00022833"/>
    </source>
</evidence>
<dbReference type="InterPro" id="IPR007199">
    <property type="entry name" value="Rep_factor-A_N"/>
</dbReference>
<dbReference type="OrthoDB" id="1751331at2759"/>
<dbReference type="GO" id="GO:0007004">
    <property type="term" value="P:telomere maintenance via telomerase"/>
    <property type="evidence" value="ECO:0007669"/>
    <property type="project" value="UniProtKB-ARBA"/>
</dbReference>
<dbReference type="PANTHER" id="PTHR47165">
    <property type="entry name" value="OS03G0429900 PROTEIN"/>
    <property type="match status" value="1"/>
</dbReference>
<dbReference type="CDD" id="cd04476">
    <property type="entry name" value="RPA1_DBD_C"/>
    <property type="match status" value="1"/>
</dbReference>
<dbReference type="InterPro" id="IPR013955">
    <property type="entry name" value="Rep_factor-A_C"/>
</dbReference>
<proteinExistence type="inferred from homology"/>
<dbReference type="CDD" id="cd04474">
    <property type="entry name" value="RPA1_DBD_A"/>
    <property type="match status" value="1"/>
</dbReference>
<dbReference type="PANTHER" id="PTHR47165:SF4">
    <property type="entry name" value="OS03G0429900 PROTEIN"/>
    <property type="match status" value="1"/>
</dbReference>
<comment type="function">
    <text evidence="9">As part of the replication protein A (RPA/RP-A), a single-stranded DNA-binding heterotrimeric complex, may play an essential role in DNA replication, recombination and repair. Binds and stabilizes single-stranded DNA intermediates, preventing complementary DNA reannealing and recruiting different proteins involved in DNA metabolism.</text>
</comment>
<dbReference type="InterPro" id="IPR004591">
    <property type="entry name" value="Rfa1"/>
</dbReference>
<dbReference type="SUPFAM" id="SSF50249">
    <property type="entry name" value="Nucleic acid-binding proteins"/>
    <property type="match status" value="4"/>
</dbReference>
<feature type="domain" description="Replication factor A C-terminal" evidence="13">
    <location>
        <begin position="447"/>
        <end position="594"/>
    </location>
</feature>
<evidence type="ECO:0000256" key="9">
    <source>
        <dbReference type="RuleBase" id="RU364130"/>
    </source>
</evidence>
<evidence type="ECO:0000256" key="8">
    <source>
        <dbReference type="ARBA" id="ARBA00023242"/>
    </source>
</evidence>
<dbReference type="GO" id="GO:0006310">
    <property type="term" value="P:DNA recombination"/>
    <property type="evidence" value="ECO:0007669"/>
    <property type="project" value="InterPro"/>
</dbReference>
<keyword evidence="3 9" id="KW-0235">DNA replication</keyword>
<dbReference type="GO" id="GO:0005662">
    <property type="term" value="C:DNA replication factor A complex"/>
    <property type="evidence" value="ECO:0007669"/>
    <property type="project" value="UniProtKB-ARBA"/>
</dbReference>
<organism evidence="15 16">
    <name type="scientific">Saccharata proteae CBS 121410</name>
    <dbReference type="NCBI Taxonomy" id="1314787"/>
    <lineage>
        <taxon>Eukaryota</taxon>
        <taxon>Fungi</taxon>
        <taxon>Dikarya</taxon>
        <taxon>Ascomycota</taxon>
        <taxon>Pezizomycotina</taxon>
        <taxon>Dothideomycetes</taxon>
        <taxon>Dothideomycetes incertae sedis</taxon>
        <taxon>Botryosphaeriales</taxon>
        <taxon>Saccharataceae</taxon>
        <taxon>Saccharata</taxon>
    </lineage>
</organism>
<keyword evidence="4 9" id="KW-0479">Metal-binding</keyword>
<dbReference type="GO" id="GO:0000781">
    <property type="term" value="C:chromosome, telomeric region"/>
    <property type="evidence" value="ECO:0007669"/>
    <property type="project" value="UniProtKB-ARBA"/>
</dbReference>
<keyword evidence="7 9" id="KW-0238">DNA-binding</keyword>
<keyword evidence="5 9" id="KW-0863">Zinc-finger</keyword>
<evidence type="ECO:0000259" key="12">
    <source>
        <dbReference type="Pfam" id="PF04057"/>
    </source>
</evidence>
<dbReference type="FunFam" id="2.40.50.140:FF:000090">
    <property type="entry name" value="Replication protein A subunit"/>
    <property type="match status" value="1"/>
</dbReference>
<dbReference type="InterPro" id="IPR004365">
    <property type="entry name" value="NA-bd_OB_tRNA"/>
</dbReference>
<dbReference type="GO" id="GO:0003697">
    <property type="term" value="F:single-stranded DNA binding"/>
    <property type="evidence" value="ECO:0007669"/>
    <property type="project" value="UniProtKB-ARBA"/>
</dbReference>
<comment type="subcellular location">
    <subcellularLocation>
        <location evidence="1 9">Nucleus</location>
    </subcellularLocation>
</comment>
<sequence>MAEQVITRGALRAIWTEGAQKPSEPILQCVQIKAMDSKGGEERYRVVLSDTDNFIQSMLAQQVNTVITSGLLKKGSIIRLKQFNPQVIKERKILVILDLDVLEEYGESEKIGEPKALEAAPVAKSASPAIPQQPAEIGGSGFYGNRPVKQEKSLPSRSNIPNAPPSGLANLYPIEALSPYTHKWTIKARCTHKSDIKTWHNKNGEGKLFSATFLDESGEIRATAFKDQCDMLYDVVQEGSVYYISNCSVKLAKKQFSNVNNDYELTFQNDSIVEKAEDQDSVPQVRFNFTGIGDLQSVEPNSTIDTIGILKEVGETSEITSKTTGKPFEKRELTLVDNSMTSVRLTVWGNSAKNFDAPLESVLAFKGVKVSDFGGRSLSLLSSGSMAVDPDIDDAHKLKGWYDASGRNDQYTTHQSAMGATGGKPREYKTIQQIRDEELGMSEEAHFFNLKATIIYVKHDNFAYPACLSEGCNKKVVETEPGRWRCERCDVLHDRPQYRYIMQCNVSDHTGQLWLSCFDESGQQIMGMTADQMTAMKEAEGQEQMADQAFVDATCQTWVFNVKAKMETFQDTPRMRYQVSRMSPLNFPAECAKLTEMIKAYDMNDSLFVN</sequence>
<dbReference type="CDD" id="cd04475">
    <property type="entry name" value="RPA1_DBD_B"/>
    <property type="match status" value="1"/>
</dbReference>
<protein>
    <recommendedName>
        <fullName evidence="9">Replication protein A subunit</fullName>
    </recommendedName>
</protein>
<dbReference type="Pfam" id="PF04057">
    <property type="entry name" value="Rep-A_N"/>
    <property type="match status" value="1"/>
</dbReference>
<dbReference type="CDD" id="cd04477">
    <property type="entry name" value="RPA1N"/>
    <property type="match status" value="1"/>
</dbReference>
<dbReference type="FunFam" id="2.40.50.140:FF:000041">
    <property type="entry name" value="Replication protein A subunit"/>
    <property type="match status" value="1"/>
</dbReference>
<dbReference type="Pfam" id="PF01336">
    <property type="entry name" value="tRNA_anti-codon"/>
    <property type="match status" value="1"/>
</dbReference>
<dbReference type="InterPro" id="IPR031657">
    <property type="entry name" value="REPA_OB_2"/>
</dbReference>
<dbReference type="GO" id="GO:0006281">
    <property type="term" value="P:DNA repair"/>
    <property type="evidence" value="ECO:0007669"/>
    <property type="project" value="InterPro"/>
</dbReference>
<evidence type="ECO:0000256" key="4">
    <source>
        <dbReference type="ARBA" id="ARBA00022723"/>
    </source>
</evidence>
<comment type="caution">
    <text evidence="15">The sequence shown here is derived from an EMBL/GenBank/DDBJ whole genome shotgun (WGS) entry which is preliminary data.</text>
</comment>
<keyword evidence="6 9" id="KW-0862">Zinc</keyword>
<reference evidence="15" key="1">
    <citation type="journal article" date="2020" name="Stud. Mycol.">
        <title>101 Dothideomycetes genomes: a test case for predicting lifestyles and emergence of pathogens.</title>
        <authorList>
            <person name="Haridas S."/>
            <person name="Albert R."/>
            <person name="Binder M."/>
            <person name="Bloem J."/>
            <person name="Labutti K."/>
            <person name="Salamov A."/>
            <person name="Andreopoulos B."/>
            <person name="Baker S."/>
            <person name="Barry K."/>
            <person name="Bills G."/>
            <person name="Bluhm B."/>
            <person name="Cannon C."/>
            <person name="Castanera R."/>
            <person name="Culley D."/>
            <person name="Daum C."/>
            <person name="Ezra D."/>
            <person name="Gonzalez J."/>
            <person name="Henrissat B."/>
            <person name="Kuo A."/>
            <person name="Liang C."/>
            <person name="Lipzen A."/>
            <person name="Lutzoni F."/>
            <person name="Magnuson J."/>
            <person name="Mondo S."/>
            <person name="Nolan M."/>
            <person name="Ohm R."/>
            <person name="Pangilinan J."/>
            <person name="Park H.-J."/>
            <person name="Ramirez L."/>
            <person name="Alfaro M."/>
            <person name="Sun H."/>
            <person name="Tritt A."/>
            <person name="Yoshinaga Y."/>
            <person name="Zwiers L.-H."/>
            <person name="Turgeon B."/>
            <person name="Goodwin S."/>
            <person name="Spatafora J."/>
            <person name="Crous P."/>
            <person name="Grigoriev I."/>
        </authorList>
    </citation>
    <scope>NUCLEOTIDE SEQUENCE</scope>
    <source>
        <strain evidence="15">CBS 121410</strain>
    </source>
</reference>
<dbReference type="NCBIfam" id="TIGR00617">
    <property type="entry name" value="rpa1"/>
    <property type="match status" value="1"/>
</dbReference>
<evidence type="ECO:0000256" key="3">
    <source>
        <dbReference type="ARBA" id="ARBA00022705"/>
    </source>
</evidence>
<name>A0A9P4LZS2_9PEZI</name>
<evidence type="ECO:0000259" key="13">
    <source>
        <dbReference type="Pfam" id="PF08646"/>
    </source>
</evidence>
<evidence type="ECO:0000256" key="10">
    <source>
        <dbReference type="SAM" id="MobiDB-lite"/>
    </source>
</evidence>
<dbReference type="FunFam" id="2.40.50.140:FF:000117">
    <property type="entry name" value="Replication protein A subunit"/>
    <property type="match status" value="1"/>
</dbReference>
<keyword evidence="8 9" id="KW-0539">Nucleus</keyword>
<dbReference type="FunFam" id="2.40.50.140:FF:000064">
    <property type="entry name" value="Replication protein A subunit"/>
    <property type="match status" value="1"/>
</dbReference>
<dbReference type="InterPro" id="IPR012340">
    <property type="entry name" value="NA-bd_OB-fold"/>
</dbReference>
<keyword evidence="16" id="KW-1185">Reference proteome</keyword>
<feature type="domain" description="Replication protein A OB" evidence="14">
    <location>
        <begin position="292"/>
        <end position="389"/>
    </location>
</feature>
<accession>A0A9P4LZS2</accession>
<dbReference type="Proteomes" id="UP000799776">
    <property type="component" value="Unassembled WGS sequence"/>
</dbReference>